<feature type="domain" description="LD-carboxypeptidase N-terminal" evidence="8">
    <location>
        <begin position="54"/>
        <end position="171"/>
    </location>
</feature>
<name>A0A1Z1FCS9_9SPHN</name>
<evidence type="ECO:0000259" key="8">
    <source>
        <dbReference type="Pfam" id="PF02016"/>
    </source>
</evidence>
<dbReference type="Pfam" id="PF02016">
    <property type="entry name" value="Peptidase_S66"/>
    <property type="match status" value="1"/>
</dbReference>
<keyword evidence="4" id="KW-0378">Hydrolase</keyword>
<dbReference type="GO" id="GO:0008236">
    <property type="term" value="F:serine-type peptidase activity"/>
    <property type="evidence" value="ECO:0007669"/>
    <property type="project" value="UniProtKB-KW"/>
</dbReference>
<dbReference type="GO" id="GO:0004180">
    <property type="term" value="F:carboxypeptidase activity"/>
    <property type="evidence" value="ECO:0007669"/>
    <property type="project" value="UniProtKB-KW"/>
</dbReference>
<dbReference type="InterPro" id="IPR027461">
    <property type="entry name" value="Carboxypeptidase_A_C_sf"/>
</dbReference>
<dbReference type="InterPro" id="IPR040921">
    <property type="entry name" value="Peptidase_S66C"/>
</dbReference>
<evidence type="ECO:0000256" key="7">
    <source>
        <dbReference type="SAM" id="Phobius"/>
    </source>
</evidence>
<gene>
    <name evidence="10" type="ORF">A9D14_10695</name>
</gene>
<feature type="active site" description="Charge relay system" evidence="6">
    <location>
        <position position="320"/>
    </location>
</feature>
<dbReference type="AlphaFoldDB" id="A0A1Z1FCS9"/>
<evidence type="ECO:0000259" key="9">
    <source>
        <dbReference type="Pfam" id="PF17676"/>
    </source>
</evidence>
<dbReference type="PANTHER" id="PTHR30237">
    <property type="entry name" value="MURAMOYLTETRAPEPTIDE CARBOXYPEPTIDASE"/>
    <property type="match status" value="1"/>
</dbReference>
<feature type="active site" description="Nucleophile" evidence="6">
    <location>
        <position position="151"/>
    </location>
</feature>
<dbReference type="InterPro" id="IPR006311">
    <property type="entry name" value="TAT_signal"/>
</dbReference>
<sequence length="350" mass="36259">MQGNVARANRRTILKTAQGLALAGAMAGAGVIAAPAAAARRRPLPPRLRMGDTVGLVEPASPLDDPSRIDEVAATVRAMGLVPLLGSNVGAVEGYLAGTDEQRAADINAMYADPAIRALFAVRGGWGSARILPLLDWDLIRARPKLLIGFSDITALHLGFAERAGFPTLHAPNAGGRWPADSWNSFWWLAFAGAGPVLELRRHTGWPDPAYEVLTPGVVEGPLLGGNLSVLSALVGTPWMPDMTGAVLFLEDVGEAPYRIDRMMSQLALSGMLGKAAGVVFGQCTNCSPDDADGVSVADVMRHHLGALGVPACIGANIGHVAGQVSLPSGARVRLDAGAGTLAVLEAIVA</sequence>
<feature type="active site" description="Charge relay system" evidence="6">
    <location>
        <position position="251"/>
    </location>
</feature>
<dbReference type="InterPro" id="IPR027478">
    <property type="entry name" value="LdcA_N"/>
</dbReference>
<dbReference type="Proteomes" id="UP000195807">
    <property type="component" value="Chromosome"/>
</dbReference>
<dbReference type="PANTHER" id="PTHR30237:SF2">
    <property type="entry name" value="MUREIN TETRAPEPTIDE CARBOXYPEPTIDASE"/>
    <property type="match status" value="1"/>
</dbReference>
<organism evidence="10 11">
    <name type="scientific">Croceicoccus marinus</name>
    <dbReference type="NCBI Taxonomy" id="450378"/>
    <lineage>
        <taxon>Bacteria</taxon>
        <taxon>Pseudomonadati</taxon>
        <taxon>Pseudomonadota</taxon>
        <taxon>Alphaproteobacteria</taxon>
        <taxon>Sphingomonadales</taxon>
        <taxon>Erythrobacteraceae</taxon>
        <taxon>Croceicoccus</taxon>
    </lineage>
</organism>
<dbReference type="OrthoDB" id="9807329at2"/>
<evidence type="ECO:0000256" key="4">
    <source>
        <dbReference type="ARBA" id="ARBA00022801"/>
    </source>
</evidence>
<feature type="transmembrane region" description="Helical" evidence="7">
    <location>
        <begin position="20"/>
        <end position="39"/>
    </location>
</feature>
<evidence type="ECO:0000256" key="3">
    <source>
        <dbReference type="ARBA" id="ARBA00022670"/>
    </source>
</evidence>
<keyword evidence="3" id="KW-0645">Protease</keyword>
<dbReference type="KEGG" id="cman:A9D14_10695"/>
<keyword evidence="2 10" id="KW-0121">Carboxypeptidase</keyword>
<dbReference type="CDD" id="cd07025">
    <property type="entry name" value="Peptidase_S66"/>
    <property type="match status" value="1"/>
</dbReference>
<dbReference type="Pfam" id="PF17676">
    <property type="entry name" value="Peptidase_S66C"/>
    <property type="match status" value="1"/>
</dbReference>
<evidence type="ECO:0000256" key="1">
    <source>
        <dbReference type="ARBA" id="ARBA00010233"/>
    </source>
</evidence>
<dbReference type="GO" id="GO:0006508">
    <property type="term" value="P:proteolysis"/>
    <property type="evidence" value="ECO:0007669"/>
    <property type="project" value="UniProtKB-KW"/>
</dbReference>
<keyword evidence="7" id="KW-0472">Membrane</keyword>
<evidence type="ECO:0000256" key="2">
    <source>
        <dbReference type="ARBA" id="ARBA00022645"/>
    </source>
</evidence>
<keyword evidence="7" id="KW-1133">Transmembrane helix</keyword>
<proteinExistence type="inferred from homology"/>
<evidence type="ECO:0000313" key="10">
    <source>
        <dbReference type="EMBL" id="ARU16564.1"/>
    </source>
</evidence>
<accession>A0A1Z1FCS9</accession>
<dbReference type="InterPro" id="IPR029062">
    <property type="entry name" value="Class_I_gatase-like"/>
</dbReference>
<dbReference type="PROSITE" id="PS51318">
    <property type="entry name" value="TAT"/>
    <property type="match status" value="1"/>
</dbReference>
<dbReference type="Gene3D" id="3.40.50.10740">
    <property type="entry name" value="Class I glutamine amidotransferase-like"/>
    <property type="match status" value="1"/>
</dbReference>
<evidence type="ECO:0000313" key="11">
    <source>
        <dbReference type="Proteomes" id="UP000195807"/>
    </source>
</evidence>
<dbReference type="SUPFAM" id="SSF141986">
    <property type="entry name" value="LD-carboxypeptidase A C-terminal domain-like"/>
    <property type="match status" value="1"/>
</dbReference>
<keyword evidence="11" id="KW-1185">Reference proteome</keyword>
<dbReference type="STRING" id="450378.GCA_001661675_02155"/>
<dbReference type="Gene3D" id="3.50.30.60">
    <property type="entry name" value="LD-carboxypeptidase A C-terminal domain-like"/>
    <property type="match status" value="1"/>
</dbReference>
<evidence type="ECO:0000256" key="6">
    <source>
        <dbReference type="PIRSR" id="PIRSR028757-1"/>
    </source>
</evidence>
<keyword evidence="5" id="KW-0720">Serine protease</keyword>
<dbReference type="SUPFAM" id="SSF52317">
    <property type="entry name" value="Class I glutamine amidotransferase-like"/>
    <property type="match status" value="1"/>
</dbReference>
<protein>
    <submittedName>
        <fullName evidence="10">LD-carboxypeptidase</fullName>
    </submittedName>
</protein>
<dbReference type="InterPro" id="IPR003507">
    <property type="entry name" value="S66_fam"/>
</dbReference>
<feature type="domain" description="LD-carboxypeptidase C-terminal" evidence="9">
    <location>
        <begin position="220"/>
        <end position="335"/>
    </location>
</feature>
<reference evidence="10 11" key="1">
    <citation type="submission" date="2017-01" db="EMBL/GenBank/DDBJ databases">
        <title>Complete genome sequence of esterase-producing bacterium Croceicoccus marinus E4A9.</title>
        <authorList>
            <person name="Wu Y.-H."/>
            <person name="Cheng H."/>
            <person name="Xu L."/>
            <person name="Huo Y.-Y."/>
            <person name="Wang C.-S."/>
            <person name="Xu X.-W."/>
        </authorList>
    </citation>
    <scope>NUCLEOTIDE SEQUENCE [LARGE SCALE GENOMIC DNA]</scope>
    <source>
        <strain evidence="10 11">E4A9</strain>
    </source>
</reference>
<dbReference type="InterPro" id="IPR040449">
    <property type="entry name" value="Peptidase_S66_N"/>
</dbReference>
<evidence type="ECO:0000256" key="5">
    <source>
        <dbReference type="ARBA" id="ARBA00022825"/>
    </source>
</evidence>
<dbReference type="PIRSF" id="PIRSF028757">
    <property type="entry name" value="LD-carboxypeptidase"/>
    <property type="match status" value="1"/>
</dbReference>
<keyword evidence="7" id="KW-0812">Transmembrane</keyword>
<dbReference type="EMBL" id="CP019602">
    <property type="protein sequence ID" value="ARU16564.1"/>
    <property type="molecule type" value="Genomic_DNA"/>
</dbReference>
<comment type="similarity">
    <text evidence="1">Belongs to the peptidase S66 family.</text>
</comment>